<reference evidence="1" key="1">
    <citation type="submission" date="2018-02" db="EMBL/GenBank/DDBJ databases">
        <title>Rhizophora mucronata_Transcriptome.</title>
        <authorList>
            <person name="Meera S.P."/>
            <person name="Sreeshan A."/>
            <person name="Augustine A."/>
        </authorList>
    </citation>
    <scope>NUCLEOTIDE SEQUENCE</scope>
    <source>
        <tissue evidence="1">Leaf</tissue>
    </source>
</reference>
<dbReference type="AlphaFoldDB" id="A0A2P2LIG8"/>
<keyword evidence="1" id="KW-0378">Hydrolase</keyword>
<sequence length="61" mass="7457">MGHRENSWKMAMKLYSVVVLREMDMSWALGHAWEKFFHHYRVETAVIPFFPFIMNYFPFTP</sequence>
<name>A0A2P2LIG8_RHIMU</name>
<evidence type="ECO:0000313" key="1">
    <source>
        <dbReference type="EMBL" id="MBX17774.1"/>
    </source>
</evidence>
<dbReference type="EMBL" id="GGEC01037290">
    <property type="protein sequence ID" value="MBX17774.1"/>
    <property type="molecule type" value="Transcribed_RNA"/>
</dbReference>
<proteinExistence type="predicted"/>
<organism evidence="1">
    <name type="scientific">Rhizophora mucronata</name>
    <name type="common">Asiatic mangrove</name>
    <dbReference type="NCBI Taxonomy" id="61149"/>
    <lineage>
        <taxon>Eukaryota</taxon>
        <taxon>Viridiplantae</taxon>
        <taxon>Streptophyta</taxon>
        <taxon>Embryophyta</taxon>
        <taxon>Tracheophyta</taxon>
        <taxon>Spermatophyta</taxon>
        <taxon>Magnoliopsida</taxon>
        <taxon>eudicotyledons</taxon>
        <taxon>Gunneridae</taxon>
        <taxon>Pentapetalae</taxon>
        <taxon>rosids</taxon>
        <taxon>fabids</taxon>
        <taxon>Malpighiales</taxon>
        <taxon>Rhizophoraceae</taxon>
        <taxon>Rhizophora</taxon>
    </lineage>
</organism>
<protein>
    <submittedName>
        <fullName evidence="1">Fumarylacetoacetate hydrolase</fullName>
    </submittedName>
</protein>
<accession>A0A2P2LIG8</accession>
<dbReference type="GO" id="GO:0016787">
    <property type="term" value="F:hydrolase activity"/>
    <property type="evidence" value="ECO:0007669"/>
    <property type="project" value="UniProtKB-KW"/>
</dbReference>